<name>A0A5S5AV91_9FIRM</name>
<dbReference type="GO" id="GO:0005524">
    <property type="term" value="F:ATP binding"/>
    <property type="evidence" value="ECO:0007669"/>
    <property type="project" value="UniProtKB-KW"/>
</dbReference>
<feature type="domain" description="AAA" evidence="3">
    <location>
        <begin position="5"/>
        <end position="163"/>
    </location>
</feature>
<dbReference type="AlphaFoldDB" id="A0A5S5AV91"/>
<dbReference type="InterPro" id="IPR050625">
    <property type="entry name" value="ParA/MinD_ATPase"/>
</dbReference>
<evidence type="ECO:0000313" key="4">
    <source>
        <dbReference type="EMBL" id="TYP56816.1"/>
    </source>
</evidence>
<evidence type="ECO:0000313" key="5">
    <source>
        <dbReference type="Proteomes" id="UP000322294"/>
    </source>
</evidence>
<evidence type="ECO:0000259" key="3">
    <source>
        <dbReference type="Pfam" id="PF13614"/>
    </source>
</evidence>
<dbReference type="PANTHER" id="PTHR43384">
    <property type="entry name" value="SEPTUM SITE-DETERMINING PROTEIN MIND HOMOLOG, CHLOROPLASTIC-RELATED"/>
    <property type="match status" value="1"/>
</dbReference>
<dbReference type="GO" id="GO:0009898">
    <property type="term" value="C:cytoplasmic side of plasma membrane"/>
    <property type="evidence" value="ECO:0007669"/>
    <property type="project" value="TreeGrafter"/>
</dbReference>
<dbReference type="Gene3D" id="3.40.50.300">
    <property type="entry name" value="P-loop containing nucleotide triphosphate hydrolases"/>
    <property type="match status" value="1"/>
</dbReference>
<protein>
    <submittedName>
        <fullName evidence="4">Septum site-determining protein MinD</fullName>
    </submittedName>
</protein>
<reference evidence="4 5" key="1">
    <citation type="submission" date="2019-07" db="EMBL/GenBank/DDBJ databases">
        <title>Genomic Encyclopedia of Type Strains, Phase I: the one thousand microbial genomes (KMG-I) project.</title>
        <authorList>
            <person name="Kyrpides N."/>
        </authorList>
    </citation>
    <scope>NUCLEOTIDE SEQUENCE [LARGE SCALE GENOMIC DNA]</scope>
    <source>
        <strain evidence="4 5">DSM 16647</strain>
    </source>
</reference>
<gene>
    <name evidence="4" type="ORF">LZ11_00879</name>
</gene>
<evidence type="ECO:0000256" key="2">
    <source>
        <dbReference type="ARBA" id="ARBA00022840"/>
    </source>
</evidence>
<accession>A0A5S5AV91</accession>
<dbReference type="InterPro" id="IPR025669">
    <property type="entry name" value="AAA_dom"/>
</dbReference>
<dbReference type="PANTHER" id="PTHR43384:SF6">
    <property type="entry name" value="SEPTUM SITE-DETERMINING PROTEIN MIND HOMOLOG, CHLOROPLASTIC"/>
    <property type="match status" value="1"/>
</dbReference>
<dbReference type="SUPFAM" id="SSF52540">
    <property type="entry name" value="P-loop containing nucleoside triphosphate hydrolases"/>
    <property type="match status" value="1"/>
</dbReference>
<dbReference type="GO" id="GO:0005829">
    <property type="term" value="C:cytosol"/>
    <property type="evidence" value="ECO:0007669"/>
    <property type="project" value="TreeGrafter"/>
</dbReference>
<keyword evidence="1" id="KW-0547">Nucleotide-binding</keyword>
<dbReference type="EMBL" id="VNHO01000007">
    <property type="protein sequence ID" value="TYP56816.1"/>
    <property type="molecule type" value="Genomic_DNA"/>
</dbReference>
<comment type="caution">
    <text evidence="4">The sequence shown here is derived from an EMBL/GenBank/DDBJ whole genome shotgun (WGS) entry which is preliminary data.</text>
</comment>
<dbReference type="GO" id="GO:0051782">
    <property type="term" value="P:negative regulation of cell division"/>
    <property type="evidence" value="ECO:0007669"/>
    <property type="project" value="TreeGrafter"/>
</dbReference>
<evidence type="ECO:0000256" key="1">
    <source>
        <dbReference type="ARBA" id="ARBA00022741"/>
    </source>
</evidence>
<dbReference type="Proteomes" id="UP000322294">
    <property type="component" value="Unassembled WGS sequence"/>
</dbReference>
<dbReference type="InterPro" id="IPR027417">
    <property type="entry name" value="P-loop_NTPase"/>
</dbReference>
<organism evidence="4 5">
    <name type="scientific">Thermosediminibacter litoriperuensis</name>
    <dbReference type="NCBI Taxonomy" id="291989"/>
    <lineage>
        <taxon>Bacteria</taxon>
        <taxon>Bacillati</taxon>
        <taxon>Bacillota</taxon>
        <taxon>Clostridia</taxon>
        <taxon>Thermosediminibacterales</taxon>
        <taxon>Thermosediminibacteraceae</taxon>
        <taxon>Thermosediminibacter</taxon>
    </lineage>
</organism>
<proteinExistence type="predicted"/>
<dbReference type="GO" id="GO:0016887">
    <property type="term" value="F:ATP hydrolysis activity"/>
    <property type="evidence" value="ECO:0007669"/>
    <property type="project" value="TreeGrafter"/>
</dbReference>
<keyword evidence="5" id="KW-1185">Reference proteome</keyword>
<sequence length="246" mass="28036">MLNPKTISFWSAGGSTGKTSLAIAFALALRKHKTEVVLADFKEVTPHVHKYFGIDLREKSDIYEAMENRQEVIEVVKRHLYKKQGIWIFPGVGLEDFTKFEEKHFSAIIEVLKKEFDHVVIDTSPGIFFSSTYASLKNSDLIYAVLLSNRWSLEDTAMMIDFICNRWNVRKNRFKALLNMAGHGEIDQHTVERILEIEAFSVRYGQKYIISDADRIVKAAFLDNDKAEGSSSPIRATERVKSLGAN</sequence>
<keyword evidence="2" id="KW-0067">ATP-binding</keyword>
<dbReference type="Pfam" id="PF13614">
    <property type="entry name" value="AAA_31"/>
    <property type="match status" value="1"/>
</dbReference>